<dbReference type="SMART" id="SM00195">
    <property type="entry name" value="DSPc"/>
    <property type="match status" value="1"/>
</dbReference>
<dbReference type="PRINTS" id="PR01908">
    <property type="entry name" value="ADSPHPHTASE"/>
</dbReference>
<dbReference type="GO" id="GO:0004725">
    <property type="term" value="F:protein tyrosine phosphatase activity"/>
    <property type="evidence" value="ECO:0007669"/>
    <property type="project" value="UniProtKB-EC"/>
</dbReference>
<keyword evidence="3 7" id="KW-0904">Protein phosphatase</keyword>
<dbReference type="PRINTS" id="PR01909">
    <property type="entry name" value="ADSPHPHTASEA"/>
</dbReference>
<comment type="catalytic activity">
    <reaction evidence="7">
        <text>O-phospho-L-tyrosyl-[protein] + H2O = L-tyrosyl-[protein] + phosphate</text>
        <dbReference type="Rhea" id="RHEA:10684"/>
        <dbReference type="Rhea" id="RHEA-COMP:10136"/>
        <dbReference type="Rhea" id="RHEA-COMP:20101"/>
        <dbReference type="ChEBI" id="CHEBI:15377"/>
        <dbReference type="ChEBI" id="CHEBI:43474"/>
        <dbReference type="ChEBI" id="CHEBI:46858"/>
        <dbReference type="ChEBI" id="CHEBI:61978"/>
        <dbReference type="EC" id="3.1.3.48"/>
    </reaction>
</comment>
<evidence type="ECO:0000259" key="9">
    <source>
        <dbReference type="PROSITE" id="PS50054"/>
    </source>
</evidence>
<dbReference type="EMBL" id="OV696694">
    <property type="protein sequence ID" value="CAH1273126.1"/>
    <property type="molecule type" value="Genomic_DNA"/>
</dbReference>
<evidence type="ECO:0000313" key="11">
    <source>
        <dbReference type="EMBL" id="CAH1273126.1"/>
    </source>
</evidence>
<feature type="domain" description="Tyrosine-protein phosphatase" evidence="9">
    <location>
        <begin position="78"/>
        <end position="225"/>
    </location>
</feature>
<evidence type="ECO:0000256" key="1">
    <source>
        <dbReference type="ARBA" id="ARBA00008601"/>
    </source>
</evidence>
<dbReference type="GO" id="GO:0005737">
    <property type="term" value="C:cytoplasm"/>
    <property type="evidence" value="ECO:0007669"/>
    <property type="project" value="TreeGrafter"/>
</dbReference>
<evidence type="ECO:0000313" key="12">
    <source>
        <dbReference type="Proteomes" id="UP000838412"/>
    </source>
</evidence>
<dbReference type="OrthoDB" id="426001at2759"/>
<dbReference type="InterPro" id="IPR020405">
    <property type="entry name" value="Atypical_DUSP_subfamA"/>
</dbReference>
<feature type="active site" description="Phosphocysteine intermediate" evidence="6">
    <location>
        <position position="170"/>
    </location>
</feature>
<keyword evidence="12" id="KW-1185">Reference proteome</keyword>
<name>A0A8K0AI20_BRALA</name>
<feature type="domain" description="Tyrosine specific protein phosphatases" evidence="10">
    <location>
        <begin position="146"/>
        <end position="204"/>
    </location>
</feature>
<feature type="region of interest" description="Disordered" evidence="8">
    <location>
        <begin position="1"/>
        <end position="52"/>
    </location>
</feature>
<dbReference type="InterPro" id="IPR029021">
    <property type="entry name" value="Prot-tyrosine_phosphatase-like"/>
</dbReference>
<dbReference type="AlphaFoldDB" id="A0A8K0AI20"/>
<evidence type="ECO:0000256" key="5">
    <source>
        <dbReference type="ARBA" id="ARBA00048336"/>
    </source>
</evidence>
<dbReference type="GO" id="GO:0033549">
    <property type="term" value="F:MAP kinase phosphatase activity"/>
    <property type="evidence" value="ECO:0007669"/>
    <property type="project" value="TreeGrafter"/>
</dbReference>
<dbReference type="PANTHER" id="PTHR45682:SF1">
    <property type="entry name" value="DUAL SPECIFICITY PROTEIN PHOSPHATASE 3"/>
    <property type="match status" value="1"/>
</dbReference>
<proteinExistence type="inferred from homology"/>
<evidence type="ECO:0000259" key="10">
    <source>
        <dbReference type="PROSITE" id="PS50056"/>
    </source>
</evidence>
<dbReference type="GO" id="GO:0004722">
    <property type="term" value="F:protein serine/threonine phosphatase activity"/>
    <property type="evidence" value="ECO:0007669"/>
    <property type="project" value="UniProtKB-EC"/>
</dbReference>
<dbReference type="Pfam" id="PF00782">
    <property type="entry name" value="DSPc"/>
    <property type="match status" value="1"/>
</dbReference>
<dbReference type="PANTHER" id="PTHR45682">
    <property type="entry name" value="AGAP008228-PA"/>
    <property type="match status" value="1"/>
</dbReference>
<dbReference type="PROSITE" id="PS50054">
    <property type="entry name" value="TYR_PHOSPHATASE_DUAL"/>
    <property type="match status" value="1"/>
</dbReference>
<protein>
    <recommendedName>
        <fullName evidence="7">Dual specificity protein phosphatase</fullName>
        <ecNumber evidence="7">3.1.3.16</ecNumber>
        <ecNumber evidence="7">3.1.3.48</ecNumber>
    </recommendedName>
</protein>
<keyword evidence="2 7" id="KW-0378">Hydrolase</keyword>
<sequence>MTTKVQNSTCEGDPPPLPPRKARQSGSTSSQPHVTLASSTSEGLLASPDRVPPTSCRVEELRRIITGPFGLVLMPSRSHDEVFPRIYIGEGDIAKKVARLQELGITHVVNAAHNIGVFTGPHFYRDTDIQYLGVEAVDHDGFDMMPYFIQTADFIEDALRDDTAKVLVHCLEGFSRSATLVIAYLMLKQGMTVQEAVKTVRDRREVCPNDGFLKQLCILNDKLLSSRSKQKES</sequence>
<evidence type="ECO:0000256" key="7">
    <source>
        <dbReference type="RuleBase" id="RU366038"/>
    </source>
</evidence>
<accession>A0A8K0AI20</accession>
<dbReference type="EC" id="3.1.3.48" evidence="7"/>
<dbReference type="InterPro" id="IPR000387">
    <property type="entry name" value="Tyr_Pase_dom"/>
</dbReference>
<evidence type="ECO:0000256" key="3">
    <source>
        <dbReference type="ARBA" id="ARBA00022912"/>
    </source>
</evidence>
<comment type="catalytic activity">
    <reaction evidence="4 7">
        <text>O-phospho-L-seryl-[protein] + H2O = L-seryl-[protein] + phosphate</text>
        <dbReference type="Rhea" id="RHEA:20629"/>
        <dbReference type="Rhea" id="RHEA-COMP:9863"/>
        <dbReference type="Rhea" id="RHEA-COMP:11604"/>
        <dbReference type="ChEBI" id="CHEBI:15377"/>
        <dbReference type="ChEBI" id="CHEBI:29999"/>
        <dbReference type="ChEBI" id="CHEBI:43474"/>
        <dbReference type="ChEBI" id="CHEBI:83421"/>
        <dbReference type="EC" id="3.1.3.16"/>
    </reaction>
</comment>
<feature type="compositionally biased region" description="Polar residues" evidence="8">
    <location>
        <begin position="1"/>
        <end position="10"/>
    </location>
</feature>
<feature type="compositionally biased region" description="Polar residues" evidence="8">
    <location>
        <begin position="24"/>
        <end position="42"/>
    </location>
</feature>
<dbReference type="InterPro" id="IPR000340">
    <property type="entry name" value="Dual-sp_phosphatase_cat-dom"/>
</dbReference>
<evidence type="ECO:0000256" key="4">
    <source>
        <dbReference type="ARBA" id="ARBA00047761"/>
    </source>
</evidence>
<evidence type="ECO:0000256" key="8">
    <source>
        <dbReference type="SAM" id="MobiDB-lite"/>
    </source>
</evidence>
<dbReference type="GO" id="GO:0008138">
    <property type="term" value="F:protein tyrosine/serine/threonine phosphatase activity"/>
    <property type="evidence" value="ECO:0007669"/>
    <property type="project" value="UniProtKB-UniRule"/>
</dbReference>
<gene>
    <name evidence="11" type="primary">DUSP3</name>
    <name evidence="11" type="ORF">BLAG_LOCUS24553</name>
</gene>
<dbReference type="EC" id="3.1.3.16" evidence="7"/>
<dbReference type="PROSITE" id="PS00383">
    <property type="entry name" value="TYR_PHOSPHATASE_1"/>
    <property type="match status" value="1"/>
</dbReference>
<evidence type="ECO:0000256" key="6">
    <source>
        <dbReference type="PIRSR" id="PIRSR620405-1"/>
    </source>
</evidence>
<organism evidence="11 12">
    <name type="scientific">Branchiostoma lanceolatum</name>
    <name type="common">Common lancelet</name>
    <name type="synonym">Amphioxus lanceolatum</name>
    <dbReference type="NCBI Taxonomy" id="7740"/>
    <lineage>
        <taxon>Eukaryota</taxon>
        <taxon>Metazoa</taxon>
        <taxon>Chordata</taxon>
        <taxon>Cephalochordata</taxon>
        <taxon>Leptocardii</taxon>
        <taxon>Amphioxiformes</taxon>
        <taxon>Branchiostomatidae</taxon>
        <taxon>Branchiostoma</taxon>
    </lineage>
</organism>
<dbReference type="Gene3D" id="3.90.190.10">
    <property type="entry name" value="Protein tyrosine phosphatase superfamily"/>
    <property type="match status" value="1"/>
</dbReference>
<dbReference type="Proteomes" id="UP000838412">
    <property type="component" value="Chromosome 9"/>
</dbReference>
<evidence type="ECO:0000256" key="2">
    <source>
        <dbReference type="ARBA" id="ARBA00022801"/>
    </source>
</evidence>
<dbReference type="GO" id="GO:0043409">
    <property type="term" value="P:negative regulation of MAPK cascade"/>
    <property type="evidence" value="ECO:0007669"/>
    <property type="project" value="TreeGrafter"/>
</dbReference>
<dbReference type="PROSITE" id="PS50056">
    <property type="entry name" value="TYR_PHOSPHATASE_2"/>
    <property type="match status" value="1"/>
</dbReference>
<dbReference type="SUPFAM" id="SSF52799">
    <property type="entry name" value="(Phosphotyrosine protein) phosphatases II"/>
    <property type="match status" value="1"/>
</dbReference>
<comment type="function">
    <text evidence="7">Dual specificity phosphatase able to dephosphorylate phosphotyrosine, phosphoserine and phosphothreonine residues, with a preference for phosphotyrosine as a substrate.</text>
</comment>
<comment type="similarity">
    <text evidence="1 7">Belongs to the protein-tyrosine phosphatase family. Non-receptor class dual specificity subfamily.</text>
</comment>
<dbReference type="InterPro" id="IPR020422">
    <property type="entry name" value="TYR_PHOSPHATASE_DUAL_dom"/>
</dbReference>
<reference evidence="11" key="1">
    <citation type="submission" date="2022-01" db="EMBL/GenBank/DDBJ databases">
        <authorList>
            <person name="Braso-Vives M."/>
        </authorList>
    </citation>
    <scope>NUCLEOTIDE SEQUENCE</scope>
</reference>
<dbReference type="CDD" id="cd14515">
    <property type="entry name" value="DUSP3-like"/>
    <property type="match status" value="1"/>
</dbReference>
<comment type="catalytic activity">
    <reaction evidence="5 7">
        <text>O-phospho-L-threonyl-[protein] + H2O = L-threonyl-[protein] + phosphate</text>
        <dbReference type="Rhea" id="RHEA:47004"/>
        <dbReference type="Rhea" id="RHEA-COMP:11060"/>
        <dbReference type="Rhea" id="RHEA-COMP:11605"/>
        <dbReference type="ChEBI" id="CHEBI:15377"/>
        <dbReference type="ChEBI" id="CHEBI:30013"/>
        <dbReference type="ChEBI" id="CHEBI:43474"/>
        <dbReference type="ChEBI" id="CHEBI:61977"/>
        <dbReference type="EC" id="3.1.3.16"/>
    </reaction>
</comment>
<dbReference type="InterPro" id="IPR016130">
    <property type="entry name" value="Tyr_Pase_AS"/>
</dbReference>